<keyword evidence="3" id="KW-1185">Reference proteome</keyword>
<accession>A0A4Z0D392</accession>
<dbReference type="InterPro" id="IPR016195">
    <property type="entry name" value="Pol/histidinol_Pase-like"/>
</dbReference>
<dbReference type="PANTHER" id="PTHR42924:SF3">
    <property type="entry name" value="POLYMERASE_HISTIDINOL PHOSPHATASE N-TERMINAL DOMAIN-CONTAINING PROTEIN"/>
    <property type="match status" value="1"/>
</dbReference>
<evidence type="ECO:0000313" key="2">
    <source>
        <dbReference type="EMBL" id="TFZ39798.1"/>
    </source>
</evidence>
<dbReference type="GO" id="GO:0035312">
    <property type="term" value="F:5'-3' DNA exonuclease activity"/>
    <property type="evidence" value="ECO:0007669"/>
    <property type="project" value="TreeGrafter"/>
</dbReference>
<evidence type="ECO:0000313" key="3">
    <source>
        <dbReference type="Proteomes" id="UP000298381"/>
    </source>
</evidence>
<name>A0A4Z0D392_9FIRM</name>
<dbReference type="InterPro" id="IPR004013">
    <property type="entry name" value="PHP_dom"/>
</dbReference>
<dbReference type="Gene3D" id="1.10.150.650">
    <property type="match status" value="1"/>
</dbReference>
<dbReference type="Pfam" id="PF02811">
    <property type="entry name" value="PHP"/>
    <property type="match status" value="1"/>
</dbReference>
<dbReference type="Proteomes" id="UP000298381">
    <property type="component" value="Unassembled WGS sequence"/>
</dbReference>
<dbReference type="InterPro" id="IPR003141">
    <property type="entry name" value="Pol/His_phosphatase_N"/>
</dbReference>
<comment type="caution">
    <text evidence="2">The sequence shown here is derived from an EMBL/GenBank/DDBJ whole genome shotgun (WGS) entry which is preliminary data.</text>
</comment>
<dbReference type="Gene3D" id="3.20.20.140">
    <property type="entry name" value="Metal-dependent hydrolases"/>
    <property type="match status" value="1"/>
</dbReference>
<dbReference type="InterPro" id="IPR052018">
    <property type="entry name" value="PHP_domain"/>
</dbReference>
<dbReference type="SUPFAM" id="SSF89550">
    <property type="entry name" value="PHP domain-like"/>
    <property type="match status" value="1"/>
</dbReference>
<feature type="domain" description="Polymerase/histidinol phosphatase N-terminal" evidence="1">
    <location>
        <begin position="4"/>
        <end position="70"/>
    </location>
</feature>
<evidence type="ECO:0000259" key="1">
    <source>
        <dbReference type="SMART" id="SM00481"/>
    </source>
</evidence>
<reference evidence="2 3" key="1">
    <citation type="submission" date="2019-03" db="EMBL/GenBank/DDBJ databases">
        <title>Draft genome sequence data and analysis of a Fermenting Bacterium, Soehngenia longevitae strain 1933PT, isolated from petroleum reservoir in Azerbaijan.</title>
        <authorList>
            <person name="Grouzdev D.S."/>
            <person name="Bidzhieva S.K."/>
            <person name="Sokolova D.S."/>
            <person name="Tourova T.P."/>
            <person name="Poltaraus A.B."/>
            <person name="Nazina T.N."/>
        </authorList>
    </citation>
    <scope>NUCLEOTIDE SEQUENCE [LARGE SCALE GENOMIC DNA]</scope>
    <source>
        <strain evidence="2 3">1933P</strain>
    </source>
</reference>
<dbReference type="PANTHER" id="PTHR42924">
    <property type="entry name" value="EXONUCLEASE"/>
    <property type="match status" value="1"/>
</dbReference>
<organism evidence="2 3">
    <name type="scientific">Soehngenia longivitae</name>
    <dbReference type="NCBI Taxonomy" id="2562294"/>
    <lineage>
        <taxon>Bacteria</taxon>
        <taxon>Bacillati</taxon>
        <taxon>Bacillota</taxon>
        <taxon>Tissierellia</taxon>
        <taxon>Tissierellales</taxon>
        <taxon>Tissierellaceae</taxon>
        <taxon>Soehngenia</taxon>
    </lineage>
</organism>
<gene>
    <name evidence="2" type="ORF">E4100_07120</name>
</gene>
<dbReference type="CDD" id="cd07438">
    <property type="entry name" value="PHP_HisPPase_AMP"/>
    <property type="match status" value="1"/>
</dbReference>
<dbReference type="GO" id="GO:0004534">
    <property type="term" value="F:5'-3' RNA exonuclease activity"/>
    <property type="evidence" value="ECO:0007669"/>
    <property type="project" value="TreeGrafter"/>
</dbReference>
<sequence>MRLFDLHVHTNYSDGIYSVEEIIEKASSKKIVGIAITDHDTIDAIKYIANNSVDTKNIFIVPGIELSADVEGEEIHILGYYLDCENDMLNEKLSILKRDRFYRGLEIIDKLSSLGVEIDKESIISESKQHNNFIGRALIARKLVSEGYVMNIKEAFDKYLAEGKPAFVNRRKLSLEESISLIENANGIPILAHPGIIKNKRVITMAIELGVKGIECFTSKHSKIDEKRFIEYCKANNLIITGGSDYHGDNEILGQYYIDIDKIEAFKNRDFLYNN</sequence>
<protein>
    <submittedName>
        <fullName evidence="2">PHP domain-containing protein</fullName>
    </submittedName>
</protein>
<dbReference type="AlphaFoldDB" id="A0A4Z0D392"/>
<dbReference type="RefSeq" id="WP_135271350.1">
    <property type="nucleotide sequence ID" value="NZ_SRIB01000009.1"/>
</dbReference>
<dbReference type="OrthoDB" id="9791620at2"/>
<proteinExistence type="predicted"/>
<dbReference type="SMART" id="SM00481">
    <property type="entry name" value="POLIIIAc"/>
    <property type="match status" value="1"/>
</dbReference>
<dbReference type="EMBL" id="SRIB01000009">
    <property type="protein sequence ID" value="TFZ39798.1"/>
    <property type="molecule type" value="Genomic_DNA"/>
</dbReference>